<evidence type="ECO:0000313" key="1">
    <source>
        <dbReference type="EMBL" id="AGY35532.1"/>
    </source>
</evidence>
<protein>
    <submittedName>
        <fullName evidence="1">Uncharacterized protein</fullName>
    </submittedName>
</protein>
<dbReference type="AlphaFoldDB" id="U5NW32"/>
<geneLocation type="plasmid" evidence="1">
    <name>pLMV7</name>
</geneLocation>
<dbReference type="RefSeq" id="WP_023190200.1">
    <property type="nucleotide sequence ID" value="NC_022599.1"/>
</dbReference>
<reference evidence="1" key="1">
    <citation type="journal article" date="2013" name="Genome Announc.">
        <title>First complete sequence of a giant linear plasmid from a micrococcus strain isolated from an extremely high-altitude lake.</title>
        <authorList>
            <person name="Dib J.R."/>
            <person name="Schuldes J."/>
            <person name="Thurmer A."/>
            <person name="Farias M.E."/>
            <person name="Daniel R."/>
            <person name="Meinhardt F."/>
        </authorList>
    </citation>
    <scope>NUCLEOTIDE SEQUENCE</scope>
    <source>
        <strain evidence="1">V7</strain>
        <plasmid evidence="1">pLMV7</plasmid>
    </source>
</reference>
<dbReference type="EMBL" id="KF577591">
    <property type="protein sequence ID" value="AGY35532.1"/>
    <property type="molecule type" value="Genomic_DNA"/>
</dbReference>
<accession>U5NW32</accession>
<proteinExistence type="predicted"/>
<organism evidence="1">
    <name type="scientific">Micrococcus sp. V7</name>
    <dbReference type="NCBI Taxonomy" id="404582"/>
    <lineage>
        <taxon>Bacteria</taxon>
        <taxon>Bacillati</taxon>
        <taxon>Actinomycetota</taxon>
        <taxon>Actinomycetes</taxon>
        <taxon>Micrococcales</taxon>
        <taxon>Micrococcaceae</taxon>
        <taxon>Micrococcus</taxon>
    </lineage>
</organism>
<sequence>MTTIATALQMLIIPADPTQPCRLAPYVPETLEALIAAELGADRYHRTTVAVQGEHFHTVRHAHQDGAALNTRVRAFVHDGDCPHLAQFFHGDIIVTGRVHVDALGLIGTTENLALDPATLAHFAPTPATA</sequence>
<keyword evidence="1" id="KW-0614">Plasmid</keyword>
<name>U5NW32_9MICC</name>
<gene>
    <name evidence="1" type="ORF">LMV7_p01110</name>
</gene>